<gene>
    <name evidence="19" type="ORF">QB898_11955</name>
</gene>
<dbReference type="Gene3D" id="1.10.3170.10">
    <property type="entry name" value="Recbcd, chain B, domain 2"/>
    <property type="match status" value="1"/>
</dbReference>
<dbReference type="GO" id="GO:0000725">
    <property type="term" value="P:recombinational repair"/>
    <property type="evidence" value="ECO:0007669"/>
    <property type="project" value="TreeGrafter"/>
</dbReference>
<dbReference type="Gene3D" id="3.40.50.300">
    <property type="entry name" value="P-loop containing nucleotide triphosphate hydrolases"/>
    <property type="match status" value="2"/>
</dbReference>
<keyword evidence="5 15" id="KW-0347">Helicase</keyword>
<dbReference type="RefSeq" id="WP_279525139.1">
    <property type="nucleotide sequence ID" value="NZ_JARVII010000035.1"/>
</dbReference>
<dbReference type="PROSITE" id="PS51198">
    <property type="entry name" value="UVRD_HELICASE_ATP_BIND"/>
    <property type="match status" value="1"/>
</dbReference>
<evidence type="ECO:0000256" key="9">
    <source>
        <dbReference type="ARBA" id="ARBA00023204"/>
    </source>
</evidence>
<dbReference type="InterPro" id="IPR014016">
    <property type="entry name" value="UvrD-like_ATP-bd"/>
</dbReference>
<dbReference type="Gene3D" id="3.90.320.10">
    <property type="match status" value="1"/>
</dbReference>
<keyword evidence="3" id="KW-0227">DNA damage</keyword>
<dbReference type="InterPro" id="IPR027417">
    <property type="entry name" value="P-loop_NTPase"/>
</dbReference>
<evidence type="ECO:0000256" key="3">
    <source>
        <dbReference type="ARBA" id="ARBA00022763"/>
    </source>
</evidence>
<keyword evidence="2 15" id="KW-0547">Nucleotide-binding</keyword>
<dbReference type="GO" id="GO:0043138">
    <property type="term" value="F:3'-5' DNA helicase activity"/>
    <property type="evidence" value="ECO:0007669"/>
    <property type="project" value="UniProtKB-EC"/>
</dbReference>
<evidence type="ECO:0000256" key="12">
    <source>
        <dbReference type="ARBA" id="ARBA00034808"/>
    </source>
</evidence>
<dbReference type="GO" id="GO:0004527">
    <property type="term" value="F:exonuclease activity"/>
    <property type="evidence" value="ECO:0007669"/>
    <property type="project" value="UniProtKB-KW"/>
</dbReference>
<evidence type="ECO:0000256" key="15">
    <source>
        <dbReference type="PROSITE-ProRule" id="PRU00560"/>
    </source>
</evidence>
<protein>
    <recommendedName>
        <fullName evidence="12">DNA 3'-5' helicase</fullName>
        <ecNumber evidence="12">5.6.2.4</ecNumber>
    </recommendedName>
    <alternativeName>
        <fullName evidence="13">DNA 3'-5' helicase II</fullName>
    </alternativeName>
</protein>
<evidence type="ECO:0000256" key="16">
    <source>
        <dbReference type="SAM" id="MobiDB-lite"/>
    </source>
</evidence>
<dbReference type="InterPro" id="IPR011604">
    <property type="entry name" value="PDDEXK-like_dom_sf"/>
</dbReference>
<evidence type="ECO:0000256" key="1">
    <source>
        <dbReference type="ARBA" id="ARBA00022722"/>
    </source>
</evidence>
<dbReference type="EMBL" id="JARVII010000035">
    <property type="protein sequence ID" value="MDG9700414.1"/>
    <property type="molecule type" value="Genomic_DNA"/>
</dbReference>
<evidence type="ECO:0000256" key="11">
    <source>
        <dbReference type="ARBA" id="ARBA00034617"/>
    </source>
</evidence>
<dbReference type="GO" id="GO:0005829">
    <property type="term" value="C:cytosol"/>
    <property type="evidence" value="ECO:0007669"/>
    <property type="project" value="TreeGrafter"/>
</dbReference>
<dbReference type="AlphaFoldDB" id="A0AAW6RNT1"/>
<keyword evidence="1" id="KW-0540">Nuclease</keyword>
<comment type="catalytic activity">
    <reaction evidence="11">
        <text>Couples ATP hydrolysis with the unwinding of duplex DNA by translocating in the 3'-5' direction.</text>
        <dbReference type="EC" id="5.6.2.4"/>
    </reaction>
</comment>
<keyword evidence="7 15" id="KW-0067">ATP-binding</keyword>
<evidence type="ECO:0000259" key="18">
    <source>
        <dbReference type="PROSITE" id="PS51217"/>
    </source>
</evidence>
<keyword evidence="6" id="KW-0269">Exonuclease</keyword>
<accession>A0AAW6RNT1</accession>
<feature type="binding site" evidence="15">
    <location>
        <begin position="33"/>
        <end position="40"/>
    </location>
    <ligand>
        <name>ATP</name>
        <dbReference type="ChEBI" id="CHEBI:30616"/>
    </ligand>
</feature>
<dbReference type="GO" id="GO:0033202">
    <property type="term" value="C:DNA helicase complex"/>
    <property type="evidence" value="ECO:0007669"/>
    <property type="project" value="TreeGrafter"/>
</dbReference>
<evidence type="ECO:0000256" key="6">
    <source>
        <dbReference type="ARBA" id="ARBA00022839"/>
    </source>
</evidence>
<keyword evidence="20" id="KW-1185">Reference proteome</keyword>
<dbReference type="InterPro" id="IPR000212">
    <property type="entry name" value="DNA_helicase_UvrD/REP"/>
</dbReference>
<dbReference type="PANTHER" id="PTHR11070:SF2">
    <property type="entry name" value="ATP-DEPENDENT DNA HELICASE SRS2"/>
    <property type="match status" value="1"/>
</dbReference>
<dbReference type="Pfam" id="PF13361">
    <property type="entry name" value="UvrD_C"/>
    <property type="match status" value="1"/>
</dbReference>
<dbReference type="Proteomes" id="UP001237156">
    <property type="component" value="Unassembled WGS sequence"/>
</dbReference>
<dbReference type="InterPro" id="IPR014017">
    <property type="entry name" value="DNA_helicase_UvrD-like_C"/>
</dbReference>
<evidence type="ECO:0000256" key="10">
    <source>
        <dbReference type="ARBA" id="ARBA00023235"/>
    </source>
</evidence>
<dbReference type="EC" id="5.6.2.4" evidence="12"/>
<dbReference type="Gene3D" id="1.10.486.10">
    <property type="entry name" value="PCRA, domain 4"/>
    <property type="match status" value="1"/>
</dbReference>
<dbReference type="PANTHER" id="PTHR11070">
    <property type="entry name" value="UVRD / RECB / PCRA DNA HELICASE FAMILY MEMBER"/>
    <property type="match status" value="1"/>
</dbReference>
<evidence type="ECO:0000256" key="5">
    <source>
        <dbReference type="ARBA" id="ARBA00022806"/>
    </source>
</evidence>
<sequence length="1126" mass="123087">MSAPAYFHNDQPITRDAFYAIACDPRRSVAVEACAGAGKTWMLVSRILRALIEPAPGSADGAPLAPHEILAITFTRKAAGEMRQRLNEWLTAFAGMQEADLARELALRGVPGPQAARLAPALKGAHARLLMCPRPVQVRTFHGWFAALLQTAPLKLLQELRLPAPYELLEDDAPARAEVWRRWLRRVAAEPAQRACYEALVREHGRHQTDKALQTALDKRAEFLLADAQGVVQASVPHFHDMFPHLAAFDEPMQALFDKTSKALFLKAAKALGQATAKMFSAKGVELEKAITSGQAEGVVAALLTQKSEPCKFSDKLAGIDDVRVAQALLLALLQVQKQHAAWLHQQRMAELTRTLIDEFAALKRERGWVDMHDVERAAQRMLSNDELAGWVQQRLDARVRHLLIDEFQDTSPLQWQALSSWLSAYAGAGGGRDFSVFIVGDPKQSIYRFRRAEPQVFQAAKAFVREALEGDELACEHTRRCAHRVMGAANTALLAAQAQRDYIGYRAHTTESDEAGSVLLLPPVERGEKPAEEAAGDSQAESAIAWRDSLTTPRELPQETLHLRECRQAAGWVAAQLASGLPAGGIMVLARRNDRLALMQQALRERGIACEFPDRSDLGELPVAQDVAALLDALLSPAHNLALAHALKSPLFGLTDGQLTQLALLARAHPGESWFSLLQKKELFAPGWQALAANLTADLALYQTWLASLPPHDALQAIFDHRDAFARYAAAAPAHEREHTLAQLRGLLSLALNLQGGRFLTAWAFVRALRKGGAAALPPAAGAGNAVRLLTIHGAKGLEAHTVLLLDTQAAPPKADTMSTLIDWPGEAPYPRRFIFLASESNPPPCAIELLEAEQREQRREELNALYVAITRAENCLALSSVTPYRQSGPTWWSRLQPAAETAPEWNPAQPAAARTPESASESAPIHLPVLPDWRSAEPAPPAPAPLASLAFTPARPPLPAPPADANPEAARLGQAMHWLLERAGRDGGDDWLKGSGESILKTIARQYRLTPAQAQTALQTARRIFTGEGAWAWQRGAFTAAFDEVEILHQGQTLRMDRLVCRPDPATNQPEWWVLDYKSAAHPEHNPDYAAQLARYRAAVQAAHPGQTVRAALLSSDGRMSEVS</sequence>
<reference evidence="19 20" key="1">
    <citation type="submission" date="2023-04" db="EMBL/GenBank/DDBJ databases">
        <title>Ottowia paracancer sp. nov., isolated from human stomach.</title>
        <authorList>
            <person name="Song Y."/>
        </authorList>
    </citation>
    <scope>NUCLEOTIDE SEQUENCE [LARGE SCALE GENOMIC DNA]</scope>
    <source>
        <strain evidence="19 20">10c7w1</strain>
    </source>
</reference>
<keyword evidence="9" id="KW-0234">DNA repair</keyword>
<dbReference type="Pfam" id="PF12705">
    <property type="entry name" value="PDDEXK_1"/>
    <property type="match status" value="1"/>
</dbReference>
<organism evidence="19 20">
    <name type="scientific">Ottowia cancrivicina</name>
    <dbReference type="NCBI Taxonomy" id="3040346"/>
    <lineage>
        <taxon>Bacteria</taxon>
        <taxon>Pseudomonadati</taxon>
        <taxon>Pseudomonadota</taxon>
        <taxon>Betaproteobacteria</taxon>
        <taxon>Burkholderiales</taxon>
        <taxon>Comamonadaceae</taxon>
        <taxon>Ottowia</taxon>
    </lineage>
</organism>
<evidence type="ECO:0000313" key="20">
    <source>
        <dbReference type="Proteomes" id="UP001237156"/>
    </source>
</evidence>
<name>A0AAW6RNT1_9BURK</name>
<evidence type="ECO:0000313" key="19">
    <source>
        <dbReference type="EMBL" id="MDG9700414.1"/>
    </source>
</evidence>
<dbReference type="Pfam" id="PF00580">
    <property type="entry name" value="UvrD-helicase"/>
    <property type="match status" value="1"/>
</dbReference>
<evidence type="ECO:0000256" key="7">
    <source>
        <dbReference type="ARBA" id="ARBA00022840"/>
    </source>
</evidence>
<feature type="domain" description="UvrD-like helicase C-terminal" evidence="18">
    <location>
        <begin position="530"/>
        <end position="798"/>
    </location>
</feature>
<evidence type="ECO:0000256" key="14">
    <source>
        <dbReference type="ARBA" id="ARBA00048988"/>
    </source>
</evidence>
<evidence type="ECO:0000256" key="2">
    <source>
        <dbReference type="ARBA" id="ARBA00022741"/>
    </source>
</evidence>
<keyword evidence="8" id="KW-0238">DNA-binding</keyword>
<dbReference type="GO" id="GO:0003677">
    <property type="term" value="F:DNA binding"/>
    <property type="evidence" value="ECO:0007669"/>
    <property type="project" value="UniProtKB-KW"/>
</dbReference>
<keyword evidence="4 15" id="KW-0378">Hydrolase</keyword>
<feature type="domain" description="UvrD-like helicase ATP-binding" evidence="17">
    <location>
        <begin position="12"/>
        <end position="483"/>
    </location>
</feature>
<dbReference type="InterPro" id="IPR038726">
    <property type="entry name" value="PDDEXK_AddAB-type"/>
</dbReference>
<evidence type="ECO:0000256" key="4">
    <source>
        <dbReference type="ARBA" id="ARBA00022801"/>
    </source>
</evidence>
<evidence type="ECO:0000259" key="17">
    <source>
        <dbReference type="PROSITE" id="PS51198"/>
    </source>
</evidence>
<proteinExistence type="predicted"/>
<evidence type="ECO:0000256" key="8">
    <source>
        <dbReference type="ARBA" id="ARBA00023125"/>
    </source>
</evidence>
<dbReference type="GO" id="GO:0005524">
    <property type="term" value="F:ATP binding"/>
    <property type="evidence" value="ECO:0007669"/>
    <property type="project" value="UniProtKB-UniRule"/>
</dbReference>
<feature type="region of interest" description="Disordered" evidence="16">
    <location>
        <begin position="900"/>
        <end position="922"/>
    </location>
</feature>
<comment type="caution">
    <text evidence="19">The sequence shown here is derived from an EMBL/GenBank/DDBJ whole genome shotgun (WGS) entry which is preliminary data.</text>
</comment>
<comment type="catalytic activity">
    <reaction evidence="14">
        <text>ATP + H2O = ADP + phosphate + H(+)</text>
        <dbReference type="Rhea" id="RHEA:13065"/>
        <dbReference type="ChEBI" id="CHEBI:15377"/>
        <dbReference type="ChEBI" id="CHEBI:15378"/>
        <dbReference type="ChEBI" id="CHEBI:30616"/>
        <dbReference type="ChEBI" id="CHEBI:43474"/>
        <dbReference type="ChEBI" id="CHEBI:456216"/>
        <dbReference type="EC" id="5.6.2.4"/>
    </reaction>
</comment>
<dbReference type="SUPFAM" id="SSF52540">
    <property type="entry name" value="P-loop containing nucleoside triphosphate hydrolases"/>
    <property type="match status" value="1"/>
</dbReference>
<dbReference type="PROSITE" id="PS51217">
    <property type="entry name" value="UVRD_HELICASE_CTER"/>
    <property type="match status" value="1"/>
</dbReference>
<evidence type="ECO:0000256" key="13">
    <source>
        <dbReference type="ARBA" id="ARBA00034923"/>
    </source>
</evidence>
<keyword evidence="10" id="KW-0413">Isomerase</keyword>